<evidence type="ECO:0000313" key="2">
    <source>
        <dbReference type="EMBL" id="MDS1308886.1"/>
    </source>
</evidence>
<keyword evidence="3" id="KW-1185">Reference proteome</keyword>
<accession>A0ABU2HCT2</accession>
<comment type="caution">
    <text evidence="2">The sequence shown here is derived from an EMBL/GenBank/DDBJ whole genome shotgun (WGS) entry which is preliminary data.</text>
</comment>
<dbReference type="EMBL" id="JAVMBO010000003">
    <property type="protein sequence ID" value="MDS1308886.1"/>
    <property type="molecule type" value="Genomic_DNA"/>
</dbReference>
<reference evidence="2" key="1">
    <citation type="submission" date="2023-09" db="EMBL/GenBank/DDBJ databases">
        <title>Marinobacter sediminicola sp. nov. and Marinobacter maritimum sp. nov., isolated from marine sediment.</title>
        <authorList>
            <person name="An J."/>
        </authorList>
    </citation>
    <scope>NUCLEOTIDE SEQUENCE</scope>
    <source>
        <strain evidence="2">F60267</strain>
    </source>
</reference>
<dbReference type="Proteomes" id="UP001267407">
    <property type="component" value="Unassembled WGS sequence"/>
</dbReference>
<evidence type="ECO:0000259" key="1">
    <source>
        <dbReference type="Pfam" id="PF10593"/>
    </source>
</evidence>
<evidence type="ECO:0000313" key="3">
    <source>
        <dbReference type="Proteomes" id="UP001267407"/>
    </source>
</evidence>
<name>A0ABU2HCT2_9GAMM</name>
<gene>
    <name evidence="2" type="ORF">RKA07_02075</name>
</gene>
<dbReference type="InterPro" id="IPR018310">
    <property type="entry name" value="Put_endonuclease_Z1-dom"/>
</dbReference>
<dbReference type="RefSeq" id="WP_310965420.1">
    <property type="nucleotide sequence ID" value="NZ_JAVMBO010000003.1"/>
</dbReference>
<proteinExistence type="predicted"/>
<protein>
    <submittedName>
        <fullName evidence="2">Z1 domain-containing protein</fullName>
    </submittedName>
</protein>
<feature type="domain" description="Putative endonuclease Z1" evidence="1">
    <location>
        <begin position="386"/>
        <end position="608"/>
    </location>
</feature>
<dbReference type="Pfam" id="PF10593">
    <property type="entry name" value="Z1"/>
    <property type="match status" value="1"/>
</dbReference>
<organism evidence="2 3">
    <name type="scientific">Marinobacter xiaoshiensis</name>
    <dbReference type="NCBI Taxonomy" id="3073652"/>
    <lineage>
        <taxon>Bacteria</taxon>
        <taxon>Pseudomonadati</taxon>
        <taxon>Pseudomonadota</taxon>
        <taxon>Gammaproteobacteria</taxon>
        <taxon>Pseudomonadales</taxon>
        <taxon>Marinobacteraceae</taxon>
        <taxon>Marinobacter</taxon>
    </lineage>
</organism>
<sequence length="874" mass="97432">MSNPQVDKLVEMLEEAMPSSKNLDSALDTVKSRLEALSPGILSPEVYAEAYKILAKRLEDVEVIKVNSIISKRDPWYYGPKPSDLHWPALKGYLLKEKDWHPDDVESINASSNEVVSLLNNPKEDRFTCKGLVVGHVQSGKTANMTGVIAKAVDAGYNTIIILAGLTNKLRRQTQLRIIEDLVDRRRLLWDVRTPTDERGDFRTPPSGGLLSNPNGVQLAVAKKNVSPLRQLYQAIKETPKVALDRLKVLIIDDECDQASVNSASGETDMTSINERIRELIHLFPAVTYVGYTATPFANVFINPYKPDGVTLDDLYPSDFVTSLPTPERYFGAKKLFGQPPVESDRDDDGDDGLDMIRFIVEEEIADLQPVKAKDRDVFQPKMTPSLERAILYFLCCCAARRVRGDTDKHMSMLVHTSAYVTMHEKLASLIHGWLETKDEDLKKADSPISELMEEIWQDESKRIDSNITSATSVSFSELFHEIPVVLDAIEVPVENGESSERIDYTKEPKTYIVVGGSVLARGLTIEGLMVSYFLRSASQYDTLLQMGRWFGFRPKYEDLPRIWTTEDLALKFRALAGIEAEVREEIEEYRLREITPMEMAVRVRAIPGMAITAASKMKAANRCAISYWGTHKQTFRFNHKDPDILKKNWQAGADLVSQAENLGLRDESSTSPLWRDVPRTAVARFFQMYSVHADHKDLSEETLSEFISGGGDALKKWNMAVIGTKRAGESSEALGSIGPVFTVNRAKLNSASRPDTADIKALMSRSDLAVDTDIKFDSTMKWSDLKVSREELAGNKPLLLLYAINKGSEPATTNSKSRSNLEALSDILGFGVVFPGSSDSSGKYFSVDLDFVSGDEIEEIDAEELAQAEAANV</sequence>